<proteinExistence type="predicted"/>
<evidence type="ECO:0000313" key="4">
    <source>
        <dbReference type="WBParaSite" id="SRAE_0000012500.1"/>
    </source>
</evidence>
<gene>
    <name evidence="2 4 5" type="ORF">SRAE_0000012500</name>
</gene>
<dbReference type="WBParaSite" id="SRAE_0000012500.1">
    <property type="protein sequence ID" value="SRAE_0000012500.1"/>
    <property type="gene ID" value="WBGene00255862"/>
</dbReference>
<feature type="transmembrane region" description="Helical" evidence="1">
    <location>
        <begin position="141"/>
        <end position="162"/>
    </location>
</feature>
<dbReference type="WormBase" id="SRAE_0000012500">
    <property type="protein sequence ID" value="SRP08207"/>
    <property type="gene ID" value="WBGene00255862"/>
</dbReference>
<reference evidence="4" key="3">
    <citation type="submission" date="2020-12" db="UniProtKB">
        <authorList>
            <consortium name="WormBaseParasite"/>
        </authorList>
    </citation>
    <scope>IDENTIFICATION</scope>
</reference>
<reference evidence="2" key="2">
    <citation type="submission" date="2014-09" db="EMBL/GenBank/DDBJ databases">
        <authorList>
            <person name="Aslett A.Martin."/>
        </authorList>
    </citation>
    <scope>NUCLEOTIDE SEQUENCE</scope>
    <source>
        <strain evidence="2">ED321 Heterogonic</strain>
    </source>
</reference>
<evidence type="ECO:0000313" key="2">
    <source>
        <dbReference type="EMBL" id="CEF60993.1"/>
    </source>
</evidence>
<dbReference type="AlphaFoldDB" id="A0A090MRW7"/>
<reference evidence="3" key="1">
    <citation type="submission" date="2014-09" db="EMBL/GenBank/DDBJ databases">
        <authorList>
            <person name="Martin A.A."/>
        </authorList>
    </citation>
    <scope>NUCLEOTIDE SEQUENCE</scope>
    <source>
        <strain evidence="3">ED321</strain>
    </source>
</reference>
<evidence type="ECO:0000256" key="1">
    <source>
        <dbReference type="SAM" id="Phobius"/>
    </source>
</evidence>
<keyword evidence="1" id="KW-0472">Membrane</keyword>
<keyword evidence="1" id="KW-0812">Transmembrane</keyword>
<name>A0A090MRW7_STRRB</name>
<protein>
    <submittedName>
        <fullName evidence="4">7TM GPCR, serpentine receptor class e (Sre) family-containing protein</fullName>
    </submittedName>
</protein>
<feature type="transmembrane region" description="Helical" evidence="1">
    <location>
        <begin position="221"/>
        <end position="244"/>
    </location>
</feature>
<keyword evidence="1" id="KW-1133">Transmembrane helix</keyword>
<feature type="transmembrane region" description="Helical" evidence="1">
    <location>
        <begin position="65"/>
        <end position="89"/>
    </location>
</feature>
<accession>A0A090MRW7</accession>
<evidence type="ECO:0000313" key="3">
    <source>
        <dbReference type="Proteomes" id="UP000035682"/>
    </source>
</evidence>
<feature type="transmembrane region" description="Helical" evidence="1">
    <location>
        <begin position="188"/>
        <end position="209"/>
    </location>
</feature>
<dbReference type="GeneID" id="36373360"/>
<feature type="transmembrane region" description="Helical" evidence="1">
    <location>
        <begin position="34"/>
        <end position="59"/>
    </location>
</feature>
<organism evidence="2">
    <name type="scientific">Strongyloides ratti</name>
    <name type="common">Parasitic roundworm</name>
    <dbReference type="NCBI Taxonomy" id="34506"/>
    <lineage>
        <taxon>Eukaryota</taxon>
        <taxon>Metazoa</taxon>
        <taxon>Ecdysozoa</taxon>
        <taxon>Nematoda</taxon>
        <taxon>Chromadorea</taxon>
        <taxon>Rhabditida</taxon>
        <taxon>Tylenchina</taxon>
        <taxon>Panagrolaimomorpha</taxon>
        <taxon>Strongyloidoidea</taxon>
        <taxon>Strongyloididae</taxon>
        <taxon>Strongyloides</taxon>
    </lineage>
</organism>
<evidence type="ECO:0000313" key="5">
    <source>
        <dbReference type="WormBase" id="SRAE_0000012500"/>
    </source>
</evidence>
<dbReference type="Proteomes" id="UP000035682">
    <property type="component" value="Unplaced"/>
</dbReference>
<feature type="transmembrane region" description="Helical" evidence="1">
    <location>
        <begin position="109"/>
        <end position="129"/>
    </location>
</feature>
<dbReference type="EMBL" id="LN609405">
    <property type="protein sequence ID" value="CEF60993.1"/>
    <property type="molecule type" value="Genomic_DNA"/>
</dbReference>
<keyword evidence="3" id="KW-1185">Reference proteome</keyword>
<sequence length="293" mass="34342">MKKSIAYTKGHACKQACAKRALVININGNINQKIVIIGLGICLSFCNLVILITNVHILFFKWNQIFTLICDFLINSFAMEAAGGTFVMLIERIHAFMKVGFYDEAKINYLYIIIFFILLPIDTIILLPFCDVFVHEIVTTLYWLGCTTSAAICLTIICWICYKRLKIEKLLKNNLNKRYLLIEEQANIKLYLCFIIIHCITSYISYGLYVLQRFKIIKKGIIRVIINCLLCTFYVLYVLCINMLKPSVRRRIEEFLNRYILRKKNISPILMSKKDRDYNETLEHFNQLKLLWI</sequence>
<dbReference type="CTD" id="36373360"/>
<dbReference type="RefSeq" id="XP_024500202.1">
    <property type="nucleotide sequence ID" value="XM_024645972.1"/>
</dbReference>